<evidence type="ECO:0000313" key="3">
    <source>
        <dbReference type="Proteomes" id="UP000608890"/>
    </source>
</evidence>
<reference evidence="2" key="1">
    <citation type="journal article" date="2014" name="Int. J. Syst. Evol. Microbiol.">
        <title>Complete genome sequence of Corynebacterium casei LMG S-19264T (=DSM 44701T), isolated from a smear-ripened cheese.</title>
        <authorList>
            <consortium name="US DOE Joint Genome Institute (JGI-PGF)"/>
            <person name="Walter F."/>
            <person name="Albersmeier A."/>
            <person name="Kalinowski J."/>
            <person name="Ruckert C."/>
        </authorList>
    </citation>
    <scope>NUCLEOTIDE SEQUENCE</scope>
    <source>
        <strain evidence="2">CGMCC 4.7312</strain>
    </source>
</reference>
<dbReference type="RefSeq" id="WP_189047508.1">
    <property type="nucleotide sequence ID" value="NZ_BMNB01000024.1"/>
</dbReference>
<dbReference type="PANTHER" id="PTHR11895:SF176">
    <property type="entry name" value="AMIDASE AMID-RELATED"/>
    <property type="match status" value="1"/>
</dbReference>
<dbReference type="AlphaFoldDB" id="A0A917U3W3"/>
<dbReference type="InterPro" id="IPR036928">
    <property type="entry name" value="AS_sf"/>
</dbReference>
<dbReference type="InterPro" id="IPR020556">
    <property type="entry name" value="Amidase_CS"/>
</dbReference>
<dbReference type="PANTHER" id="PTHR11895">
    <property type="entry name" value="TRANSAMIDASE"/>
    <property type="match status" value="1"/>
</dbReference>
<keyword evidence="3" id="KW-1185">Reference proteome</keyword>
<dbReference type="PROSITE" id="PS00571">
    <property type="entry name" value="AMIDASES"/>
    <property type="match status" value="1"/>
</dbReference>
<name>A0A917U3W3_9ACTN</name>
<organism evidence="2 3">
    <name type="scientific">Micromonospora sonchi</name>
    <dbReference type="NCBI Taxonomy" id="1763543"/>
    <lineage>
        <taxon>Bacteria</taxon>
        <taxon>Bacillati</taxon>
        <taxon>Actinomycetota</taxon>
        <taxon>Actinomycetes</taxon>
        <taxon>Micromonosporales</taxon>
        <taxon>Micromonosporaceae</taxon>
        <taxon>Micromonospora</taxon>
    </lineage>
</organism>
<evidence type="ECO:0000313" key="2">
    <source>
        <dbReference type="EMBL" id="GGM54967.1"/>
    </source>
</evidence>
<protein>
    <submittedName>
        <fullName evidence="2">Amidase AmiD</fullName>
    </submittedName>
</protein>
<dbReference type="SUPFAM" id="SSF75304">
    <property type="entry name" value="Amidase signature (AS) enzymes"/>
    <property type="match status" value="1"/>
</dbReference>
<sequence>MTPRTITQSLHDLQSGALTAVALLDEVEAAADRWDSSLGAYLYRSGQAARAEAEQVDARRERGEVLGPLAGIPLGIKDVIATYGAPTTAQSLIARDAKVDAPTVARLRAAGAVLTGKTSTMEYALGFNDPDKPFPMPRNPWDPRRWTGGSSSGTGSGIAAGFFLGGLGTDTAGSVRMPAAWCGVTGHKPTYGMVPRTGVFPLGWTYDHVGPLARTAEDCALLLSVIAGPDGQDPTTTGYGFAYSPEPVRPLRGLRIALAVDPLEMSTAEVCRLTREAAEVFAAAEAVVTEIRLPHYAEGVDVTMLGLAAEALTYHRTDLRRRWEDYGRPTRSALITGALLSAADYVQVQRVRRHLVRAVADLFDGIDLVLSPTASRAAPLVDGLDFDEVVAMLQTAYWNATGNPALSVPMGLTDGMPVGLQIVGRPHADQLVLDAGRHFQDLTDHHLRTPDLTEDER</sequence>
<dbReference type="Pfam" id="PF01425">
    <property type="entry name" value="Amidase"/>
    <property type="match status" value="1"/>
</dbReference>
<proteinExistence type="predicted"/>
<dbReference type="InterPro" id="IPR023631">
    <property type="entry name" value="Amidase_dom"/>
</dbReference>
<accession>A0A917U3W3</accession>
<dbReference type="EMBL" id="BMNB01000024">
    <property type="protein sequence ID" value="GGM54967.1"/>
    <property type="molecule type" value="Genomic_DNA"/>
</dbReference>
<evidence type="ECO:0000259" key="1">
    <source>
        <dbReference type="Pfam" id="PF01425"/>
    </source>
</evidence>
<dbReference type="Proteomes" id="UP000608890">
    <property type="component" value="Unassembled WGS sequence"/>
</dbReference>
<dbReference type="GO" id="GO:0003824">
    <property type="term" value="F:catalytic activity"/>
    <property type="evidence" value="ECO:0007669"/>
    <property type="project" value="InterPro"/>
</dbReference>
<dbReference type="InterPro" id="IPR000120">
    <property type="entry name" value="Amidase"/>
</dbReference>
<feature type="domain" description="Amidase" evidence="1">
    <location>
        <begin position="29"/>
        <end position="433"/>
    </location>
</feature>
<dbReference type="Gene3D" id="3.90.1300.10">
    <property type="entry name" value="Amidase signature (AS) domain"/>
    <property type="match status" value="1"/>
</dbReference>
<gene>
    <name evidence="2" type="primary">amiD</name>
    <name evidence="2" type="ORF">GCM10011608_44850</name>
</gene>
<reference evidence="2" key="2">
    <citation type="submission" date="2020-09" db="EMBL/GenBank/DDBJ databases">
        <authorList>
            <person name="Sun Q."/>
            <person name="Zhou Y."/>
        </authorList>
    </citation>
    <scope>NUCLEOTIDE SEQUENCE</scope>
    <source>
        <strain evidence="2">CGMCC 4.7312</strain>
    </source>
</reference>
<comment type="caution">
    <text evidence="2">The sequence shown here is derived from an EMBL/GenBank/DDBJ whole genome shotgun (WGS) entry which is preliminary data.</text>
</comment>